<gene>
    <name evidence="4" type="ORF">GKZ89_09270</name>
</gene>
<name>A0A7X2V4B7_9BACI</name>
<dbReference type="SMART" id="SM00829">
    <property type="entry name" value="PKS_ER"/>
    <property type="match status" value="1"/>
</dbReference>
<feature type="region of interest" description="Disordered" evidence="2">
    <location>
        <begin position="1"/>
        <end position="31"/>
    </location>
</feature>
<dbReference type="Gene3D" id="3.40.50.720">
    <property type="entry name" value="NAD(P)-binding Rossmann-like Domain"/>
    <property type="match status" value="1"/>
</dbReference>
<dbReference type="CDD" id="cd05288">
    <property type="entry name" value="PGDH"/>
    <property type="match status" value="1"/>
</dbReference>
<feature type="domain" description="Enoyl reductase (ER)" evidence="3">
    <location>
        <begin position="19"/>
        <end position="331"/>
    </location>
</feature>
<dbReference type="GO" id="GO:0016628">
    <property type="term" value="F:oxidoreductase activity, acting on the CH-CH group of donors, NAD or NADP as acceptor"/>
    <property type="evidence" value="ECO:0007669"/>
    <property type="project" value="InterPro"/>
</dbReference>
<dbReference type="InterPro" id="IPR036291">
    <property type="entry name" value="NAD(P)-bd_dom_sf"/>
</dbReference>
<dbReference type="InterPro" id="IPR011032">
    <property type="entry name" value="GroES-like_sf"/>
</dbReference>
<dbReference type="PANTHER" id="PTHR43205:SF7">
    <property type="entry name" value="PROSTAGLANDIN REDUCTASE 1"/>
    <property type="match status" value="1"/>
</dbReference>
<organism evidence="4 5">
    <name type="scientific">Metabacillus mangrovi</name>
    <dbReference type="NCBI Taxonomy" id="1491830"/>
    <lineage>
        <taxon>Bacteria</taxon>
        <taxon>Bacillati</taxon>
        <taxon>Bacillota</taxon>
        <taxon>Bacilli</taxon>
        <taxon>Bacillales</taxon>
        <taxon>Bacillaceae</taxon>
        <taxon>Metabacillus</taxon>
    </lineage>
</organism>
<dbReference type="SUPFAM" id="SSF50129">
    <property type="entry name" value="GroES-like"/>
    <property type="match status" value="1"/>
</dbReference>
<accession>A0A7X2V4B7</accession>
<proteinExistence type="predicted"/>
<dbReference type="InterPro" id="IPR041694">
    <property type="entry name" value="ADH_N_2"/>
</dbReference>
<dbReference type="OrthoDB" id="9805663at2"/>
<keyword evidence="5" id="KW-1185">Reference proteome</keyword>
<evidence type="ECO:0000313" key="5">
    <source>
        <dbReference type="Proteomes" id="UP000434639"/>
    </source>
</evidence>
<dbReference type="SUPFAM" id="SSF51735">
    <property type="entry name" value="NAD(P)-binding Rossmann-fold domains"/>
    <property type="match status" value="1"/>
</dbReference>
<sequence>MEKTSQKQIHLAKRPTGMPDNDTFGFKDAPVPEPKDGEVLVRTLYLSVDPYMRGRMQDTESYVEPFPLNEVIHGGVVGEIVQSNSTDFKRGDTIVGMLGWQEYSAVPAKAVRKIDPDTAPITTALGVLGMPGLTAYFGLLHIGQPQEGETVVVSGAAGAVGSIVGQIAKIKGARVVGIAGSDEKLQYLKQIGFDETINYKTDNVGQALKKACPNGVDVYFDNVGGEISDEVYSLLNKFARVPICGAISSYNKAGEDLGPRVQTKLIKSSALMKGFVVGDYSDRFEEGTRALGTWVKNGSLKYEETIVEGFDNIPEAFLGLFKGSNLGKQLVKVADPLYAKA</sequence>
<dbReference type="InterPro" id="IPR045010">
    <property type="entry name" value="MDR_fam"/>
</dbReference>
<dbReference type="FunFam" id="3.40.50.720:FF:000121">
    <property type="entry name" value="Prostaglandin reductase 2"/>
    <property type="match status" value="1"/>
</dbReference>
<dbReference type="EMBL" id="WMIB01000007">
    <property type="protein sequence ID" value="MTH53592.1"/>
    <property type="molecule type" value="Genomic_DNA"/>
</dbReference>
<reference evidence="4 5" key="1">
    <citation type="journal article" date="2017" name="Int. J. Syst. Evol. Microbiol.">
        <title>Bacillus mangrovi sp. nov., isolated from a sediment sample from a mangrove forest.</title>
        <authorList>
            <person name="Gupta V."/>
            <person name="Singh P.K."/>
            <person name="Korpole S."/>
            <person name="Tanuku N.R.S."/>
            <person name="Pinnaka A.K."/>
        </authorList>
    </citation>
    <scope>NUCLEOTIDE SEQUENCE [LARGE SCALE GENOMIC DNA]</scope>
    <source>
        <strain evidence="4 5">KCTC 33872</strain>
    </source>
</reference>
<dbReference type="RefSeq" id="WP_155112124.1">
    <property type="nucleotide sequence ID" value="NZ_WMIB01000007.1"/>
</dbReference>
<dbReference type="InterPro" id="IPR020843">
    <property type="entry name" value="ER"/>
</dbReference>
<evidence type="ECO:0000256" key="2">
    <source>
        <dbReference type="SAM" id="MobiDB-lite"/>
    </source>
</evidence>
<dbReference type="Gene3D" id="3.90.180.10">
    <property type="entry name" value="Medium-chain alcohol dehydrogenases, catalytic domain"/>
    <property type="match status" value="1"/>
</dbReference>
<evidence type="ECO:0000256" key="1">
    <source>
        <dbReference type="ARBA" id="ARBA00023002"/>
    </source>
</evidence>
<keyword evidence="1" id="KW-0560">Oxidoreductase</keyword>
<dbReference type="Pfam" id="PF00107">
    <property type="entry name" value="ADH_zinc_N"/>
    <property type="match status" value="1"/>
</dbReference>
<dbReference type="InterPro" id="IPR013149">
    <property type="entry name" value="ADH-like_C"/>
</dbReference>
<protein>
    <submittedName>
        <fullName evidence="4">Zinc-binding dehydrogenase</fullName>
    </submittedName>
</protein>
<dbReference type="Pfam" id="PF16884">
    <property type="entry name" value="ADH_N_2"/>
    <property type="match status" value="1"/>
</dbReference>
<comment type="caution">
    <text evidence="4">The sequence shown here is derived from an EMBL/GenBank/DDBJ whole genome shotgun (WGS) entry which is preliminary data.</text>
</comment>
<dbReference type="Proteomes" id="UP000434639">
    <property type="component" value="Unassembled WGS sequence"/>
</dbReference>
<evidence type="ECO:0000313" key="4">
    <source>
        <dbReference type="EMBL" id="MTH53592.1"/>
    </source>
</evidence>
<evidence type="ECO:0000259" key="3">
    <source>
        <dbReference type="SMART" id="SM00829"/>
    </source>
</evidence>
<dbReference type="PANTHER" id="PTHR43205">
    <property type="entry name" value="PROSTAGLANDIN REDUCTASE"/>
    <property type="match status" value="1"/>
</dbReference>
<dbReference type="AlphaFoldDB" id="A0A7X2V4B7"/>